<accession>A0AAU9DWI4</accession>
<dbReference type="AlphaFoldDB" id="A0AAU9DWI4"/>
<dbReference type="Proteomes" id="UP001321582">
    <property type="component" value="Chromosome"/>
</dbReference>
<gene>
    <name evidence="2" type="ORF">HLVA_01790</name>
</gene>
<keyword evidence="1" id="KW-0812">Transmembrane</keyword>
<name>A0AAU9DWI4_9FUSO</name>
<dbReference type="RefSeq" id="WP_307904559.1">
    <property type="nucleotide sequence ID" value="NZ_AP027059.1"/>
</dbReference>
<dbReference type="KEGG" id="haby:HLVA_01790"/>
<proteinExistence type="predicted"/>
<keyword evidence="1" id="KW-1133">Transmembrane helix</keyword>
<feature type="transmembrane region" description="Helical" evidence="1">
    <location>
        <begin position="43"/>
        <end position="61"/>
    </location>
</feature>
<feature type="transmembrane region" description="Helical" evidence="1">
    <location>
        <begin position="67"/>
        <end position="87"/>
    </location>
</feature>
<reference evidence="2 3" key="1">
    <citation type="submission" date="2022-11" db="EMBL/GenBank/DDBJ databases">
        <title>Haliovirga abyssi gen. nov., sp. nov., a mesophilic fermentative bacterium isolated from the Iheya North hydrothermal field and the proposal of Haliovirgaceae fam. nov.</title>
        <authorList>
            <person name="Miyazaki U."/>
            <person name="Tame A."/>
            <person name="Miyazaki J."/>
            <person name="Takai K."/>
            <person name="Sawayama S."/>
            <person name="Kitajima M."/>
            <person name="Okamoto A."/>
            <person name="Nakagawa S."/>
        </authorList>
    </citation>
    <scope>NUCLEOTIDE SEQUENCE [LARGE SCALE GENOMIC DNA]</scope>
    <source>
        <strain evidence="2 3">IC12</strain>
    </source>
</reference>
<evidence type="ECO:0000313" key="2">
    <source>
        <dbReference type="EMBL" id="BDU49610.1"/>
    </source>
</evidence>
<protein>
    <recommendedName>
        <fullName evidence="4">DUF1003 domain-containing protein</fullName>
    </recommendedName>
</protein>
<evidence type="ECO:0000313" key="3">
    <source>
        <dbReference type="Proteomes" id="UP001321582"/>
    </source>
</evidence>
<sequence>MKEESNFKGIEDDLLQELEDFKRDKERIRKIIGNIGGKAYSKLDMTINIVFLGIILVIFLLEMTIHLLPAFTSLEIGVLLVSIKIAFMIHSQQRFNHFQFWILSSMEFKINEIDKKVKQIEKRTREEKIINK</sequence>
<evidence type="ECO:0000256" key="1">
    <source>
        <dbReference type="SAM" id="Phobius"/>
    </source>
</evidence>
<organism evidence="2 3">
    <name type="scientific">Haliovirga abyssi</name>
    <dbReference type="NCBI Taxonomy" id="2996794"/>
    <lineage>
        <taxon>Bacteria</taxon>
        <taxon>Fusobacteriati</taxon>
        <taxon>Fusobacteriota</taxon>
        <taxon>Fusobacteriia</taxon>
        <taxon>Fusobacteriales</taxon>
        <taxon>Haliovirgaceae</taxon>
        <taxon>Haliovirga</taxon>
    </lineage>
</organism>
<keyword evidence="3" id="KW-1185">Reference proteome</keyword>
<dbReference type="EMBL" id="AP027059">
    <property type="protein sequence ID" value="BDU49610.1"/>
    <property type="molecule type" value="Genomic_DNA"/>
</dbReference>
<evidence type="ECO:0008006" key="4">
    <source>
        <dbReference type="Google" id="ProtNLM"/>
    </source>
</evidence>
<keyword evidence="1" id="KW-0472">Membrane</keyword>